<dbReference type="InterPro" id="IPR011701">
    <property type="entry name" value="MFS"/>
</dbReference>
<feature type="transmembrane region" description="Helical" evidence="5">
    <location>
        <begin position="143"/>
        <end position="161"/>
    </location>
</feature>
<dbReference type="STRING" id="326427.Cagg_1787"/>
<feature type="transmembrane region" description="Helical" evidence="5">
    <location>
        <begin position="16"/>
        <end position="40"/>
    </location>
</feature>
<proteinExistence type="predicted"/>
<feature type="transmembrane region" description="Helical" evidence="5">
    <location>
        <begin position="52"/>
        <end position="70"/>
    </location>
</feature>
<feature type="transmembrane region" description="Helical" evidence="5">
    <location>
        <begin position="300"/>
        <end position="318"/>
    </location>
</feature>
<dbReference type="KEGG" id="cag:Cagg_1787"/>
<comment type="subcellular location">
    <subcellularLocation>
        <location evidence="1">Cell membrane</location>
        <topology evidence="1">Multi-pass membrane protein</topology>
    </subcellularLocation>
</comment>
<dbReference type="GO" id="GO:0022857">
    <property type="term" value="F:transmembrane transporter activity"/>
    <property type="evidence" value="ECO:0007669"/>
    <property type="project" value="InterPro"/>
</dbReference>
<evidence type="ECO:0000313" key="8">
    <source>
        <dbReference type="Proteomes" id="UP000002508"/>
    </source>
</evidence>
<feature type="transmembrane region" description="Helical" evidence="5">
    <location>
        <begin position="235"/>
        <end position="259"/>
    </location>
</feature>
<dbReference type="OrthoDB" id="9776171at2"/>
<feature type="transmembrane region" description="Helical" evidence="5">
    <location>
        <begin position="82"/>
        <end position="100"/>
    </location>
</feature>
<dbReference type="InterPro" id="IPR020846">
    <property type="entry name" value="MFS_dom"/>
</dbReference>
<dbReference type="RefSeq" id="WP_015940545.1">
    <property type="nucleotide sequence ID" value="NC_011831.1"/>
</dbReference>
<dbReference type="SUPFAM" id="SSF103473">
    <property type="entry name" value="MFS general substrate transporter"/>
    <property type="match status" value="1"/>
</dbReference>
<dbReference type="HOGENOM" id="CLU_047644_0_0_0"/>
<keyword evidence="8" id="KW-1185">Reference proteome</keyword>
<organism evidence="7 8">
    <name type="scientific">Chloroflexus aggregans (strain MD-66 / DSM 9485)</name>
    <dbReference type="NCBI Taxonomy" id="326427"/>
    <lineage>
        <taxon>Bacteria</taxon>
        <taxon>Bacillati</taxon>
        <taxon>Chloroflexota</taxon>
        <taxon>Chloroflexia</taxon>
        <taxon>Chloroflexales</taxon>
        <taxon>Chloroflexineae</taxon>
        <taxon>Chloroflexaceae</taxon>
        <taxon>Chloroflexus</taxon>
    </lineage>
</organism>
<dbReference type="GO" id="GO:0005886">
    <property type="term" value="C:plasma membrane"/>
    <property type="evidence" value="ECO:0007669"/>
    <property type="project" value="UniProtKB-SubCell"/>
</dbReference>
<feature type="domain" description="Major facilitator superfamily (MFS) profile" evidence="6">
    <location>
        <begin position="1"/>
        <end position="413"/>
    </location>
</feature>
<dbReference type="PANTHER" id="PTHR23534">
    <property type="entry name" value="MFS PERMEASE"/>
    <property type="match status" value="1"/>
</dbReference>
<accession>B8GAU7</accession>
<dbReference type="EMBL" id="CP001337">
    <property type="protein sequence ID" value="ACL24686.1"/>
    <property type="molecule type" value="Genomic_DNA"/>
</dbReference>
<dbReference type="AlphaFoldDB" id="B8GAU7"/>
<sequence length="420" mass="43086">MSIPTTFDYEVATRRIIGALFVTQSLASAAIIANIAVNAIAGAQLSGNDALAGLPATLMLAGAALSAYPAGRAMQRFGRRPGLLVGMVLGLMGMLIDGVAVLSHSFLLFLGGLFVVGMARGIIDQSRYAAADVVSPERRAGAISTVVFASTIGAVGGPLLVGPLGQVAAAGGLPELTGPMFGGVALFAIATLVMFVFMRPDPRTLALRLNVQTTTADATTVVPVRSVGTILRLPLVRAGLVSMVLGQVVMVLVMSVTSLHMSHHAHGLDSISLVIGTHTFGMFGLSMFTGRIADRLGRPLTIIFGALMLIVGTLIAPASLLTPWLALGLFLVGLGWNFCYIAGSALVADAIVPSERGAVQGASDLLVNLGSAFGSLSSGFILAGLGYLLLCLIGAVLSLIPLSAALWWGRSVRQTVAAAD</sequence>
<dbReference type="PROSITE" id="PS50850">
    <property type="entry name" value="MFS"/>
    <property type="match status" value="1"/>
</dbReference>
<dbReference type="Proteomes" id="UP000002508">
    <property type="component" value="Chromosome"/>
</dbReference>
<feature type="transmembrane region" description="Helical" evidence="5">
    <location>
        <begin position="181"/>
        <end position="198"/>
    </location>
</feature>
<evidence type="ECO:0000256" key="5">
    <source>
        <dbReference type="SAM" id="Phobius"/>
    </source>
</evidence>
<evidence type="ECO:0000256" key="3">
    <source>
        <dbReference type="ARBA" id="ARBA00022989"/>
    </source>
</evidence>
<evidence type="ECO:0000259" key="6">
    <source>
        <dbReference type="PROSITE" id="PS50850"/>
    </source>
</evidence>
<dbReference type="PANTHER" id="PTHR23534:SF1">
    <property type="entry name" value="MAJOR FACILITATOR SUPERFAMILY PROTEIN"/>
    <property type="match status" value="1"/>
</dbReference>
<dbReference type="eggNOG" id="COG2814">
    <property type="taxonomic scope" value="Bacteria"/>
</dbReference>
<feature type="transmembrane region" description="Helical" evidence="5">
    <location>
        <begin position="271"/>
        <end position="288"/>
    </location>
</feature>
<evidence type="ECO:0000313" key="7">
    <source>
        <dbReference type="EMBL" id="ACL24686.1"/>
    </source>
</evidence>
<dbReference type="InterPro" id="IPR036259">
    <property type="entry name" value="MFS_trans_sf"/>
</dbReference>
<dbReference type="TCDB" id="2.A.1.81.2">
    <property type="family name" value="the major facilitator superfamily (mfs)"/>
</dbReference>
<feature type="transmembrane region" description="Helical" evidence="5">
    <location>
        <begin position="324"/>
        <end position="352"/>
    </location>
</feature>
<feature type="transmembrane region" description="Helical" evidence="5">
    <location>
        <begin position="387"/>
        <end position="408"/>
    </location>
</feature>
<keyword evidence="4 5" id="KW-0472">Membrane</keyword>
<protein>
    <submittedName>
        <fullName evidence="7">Major facilitator superfamily MFS_1</fullName>
    </submittedName>
</protein>
<name>B8GAU7_CHLAD</name>
<evidence type="ECO:0000256" key="2">
    <source>
        <dbReference type="ARBA" id="ARBA00022692"/>
    </source>
</evidence>
<feature type="transmembrane region" description="Helical" evidence="5">
    <location>
        <begin position="106"/>
        <end position="123"/>
    </location>
</feature>
<dbReference type="Pfam" id="PF07690">
    <property type="entry name" value="MFS_1"/>
    <property type="match status" value="1"/>
</dbReference>
<gene>
    <name evidence="7" type="ordered locus">Cagg_1787</name>
</gene>
<evidence type="ECO:0000256" key="1">
    <source>
        <dbReference type="ARBA" id="ARBA00004651"/>
    </source>
</evidence>
<feature type="transmembrane region" description="Helical" evidence="5">
    <location>
        <begin position="364"/>
        <end position="381"/>
    </location>
</feature>
<reference evidence="7" key="1">
    <citation type="submission" date="2008-12" db="EMBL/GenBank/DDBJ databases">
        <title>Complete sequence of Chloroflexus aggregans DSM 9485.</title>
        <authorList>
            <consortium name="US DOE Joint Genome Institute"/>
            <person name="Lucas S."/>
            <person name="Copeland A."/>
            <person name="Lapidus A."/>
            <person name="Glavina del Rio T."/>
            <person name="Dalin E."/>
            <person name="Tice H."/>
            <person name="Pitluck S."/>
            <person name="Foster B."/>
            <person name="Larimer F."/>
            <person name="Land M."/>
            <person name="Hauser L."/>
            <person name="Kyrpides N."/>
            <person name="Mikhailova N."/>
            <person name="Bryant D."/>
            <person name="Richardson P."/>
        </authorList>
    </citation>
    <scope>NUCLEOTIDE SEQUENCE</scope>
    <source>
        <strain evidence="7">DSM 9485</strain>
    </source>
</reference>
<dbReference type="Gene3D" id="1.20.1250.20">
    <property type="entry name" value="MFS general substrate transporter like domains"/>
    <property type="match status" value="1"/>
</dbReference>
<keyword evidence="2 5" id="KW-0812">Transmembrane</keyword>
<evidence type="ECO:0000256" key="4">
    <source>
        <dbReference type="ARBA" id="ARBA00023136"/>
    </source>
</evidence>
<keyword evidence="3 5" id="KW-1133">Transmembrane helix</keyword>